<dbReference type="KEGG" id="spar:SPRG_17305"/>
<dbReference type="STRING" id="695850.A0A067BGK8"/>
<evidence type="ECO:0000259" key="5">
    <source>
        <dbReference type="PROSITE" id="PS51858"/>
    </source>
</evidence>
<evidence type="ECO:0000313" key="7">
    <source>
        <dbReference type="Proteomes" id="UP000030745"/>
    </source>
</evidence>
<feature type="region of interest" description="Disordered" evidence="4">
    <location>
        <begin position="165"/>
        <end position="187"/>
    </location>
</feature>
<dbReference type="GeneID" id="24138851"/>
<evidence type="ECO:0000256" key="3">
    <source>
        <dbReference type="ARBA" id="ARBA00022801"/>
    </source>
</evidence>
<accession>A0A067BGK8</accession>
<dbReference type="GO" id="GO:0006508">
    <property type="term" value="P:proteolysis"/>
    <property type="evidence" value="ECO:0007669"/>
    <property type="project" value="UniProtKB-KW"/>
</dbReference>
<dbReference type="GO" id="GO:0101005">
    <property type="term" value="F:deubiquitinase activity"/>
    <property type="evidence" value="ECO:0007669"/>
    <property type="project" value="TreeGrafter"/>
</dbReference>
<evidence type="ECO:0000256" key="1">
    <source>
        <dbReference type="ARBA" id="ARBA00008140"/>
    </source>
</evidence>
<dbReference type="OrthoDB" id="412286at2759"/>
<dbReference type="SMART" id="SM01179">
    <property type="entry name" value="DUF862"/>
    <property type="match status" value="1"/>
</dbReference>
<keyword evidence="2" id="KW-0645">Protease</keyword>
<dbReference type="PROSITE" id="PS51858">
    <property type="entry name" value="PPPDE"/>
    <property type="match status" value="1"/>
</dbReference>
<dbReference type="InterPro" id="IPR008580">
    <property type="entry name" value="PPPDE_dom"/>
</dbReference>
<dbReference type="Proteomes" id="UP000030745">
    <property type="component" value="Unassembled WGS sequence"/>
</dbReference>
<comment type="similarity">
    <text evidence="1">Belongs to the DeSI family.</text>
</comment>
<dbReference type="VEuPathDB" id="FungiDB:SPRG_17305"/>
<dbReference type="GO" id="GO:0016579">
    <property type="term" value="P:protein deubiquitination"/>
    <property type="evidence" value="ECO:0007669"/>
    <property type="project" value="TreeGrafter"/>
</dbReference>
<gene>
    <name evidence="6" type="ORF">SPRG_17305</name>
</gene>
<name>A0A067BGK8_SAPPC</name>
<dbReference type="PANTHER" id="PTHR12378">
    <property type="entry name" value="DESUMOYLATING ISOPEPTIDASE"/>
    <property type="match status" value="1"/>
</dbReference>
<protein>
    <recommendedName>
        <fullName evidence="5">PPPDE domain-containing protein</fullName>
    </recommendedName>
</protein>
<feature type="domain" description="PPPDE" evidence="5">
    <location>
        <begin position="7"/>
        <end position="140"/>
    </location>
</feature>
<sequence>MAKKGKTAVILNVYDLVEANAYTHGLGLGAFHSGVDIAGDEYSFAGGAGIFTCRPKQADGAVFRESIPMGYFEGSSNDARQVLDELRSEFQGHQYNLLTKNCNTFSNELCLRLVGVPIPAYVNRMAYLGSFLSCLLPRELTGQAPVEADSTPTAANNPRASYTSFGGSGISLRGTAPSTDTDEDMEVRREKRRLAAMRRIELMQESS</sequence>
<dbReference type="InterPro" id="IPR042266">
    <property type="entry name" value="PPPDE_sf"/>
</dbReference>
<dbReference type="RefSeq" id="XP_012212031.1">
    <property type="nucleotide sequence ID" value="XM_012356641.1"/>
</dbReference>
<dbReference type="EMBL" id="KK583720">
    <property type="protein sequence ID" value="KDO17263.1"/>
    <property type="molecule type" value="Genomic_DNA"/>
</dbReference>
<dbReference type="OMA" id="NCNHYAK"/>
<evidence type="ECO:0000313" key="6">
    <source>
        <dbReference type="EMBL" id="KDO17263.1"/>
    </source>
</evidence>
<dbReference type="Gene3D" id="3.90.1720.30">
    <property type="entry name" value="PPPDE domains"/>
    <property type="match status" value="1"/>
</dbReference>
<dbReference type="PANTHER" id="PTHR12378:SF80">
    <property type="entry name" value="IP06716P-RELATED"/>
    <property type="match status" value="1"/>
</dbReference>
<organism evidence="6 7">
    <name type="scientific">Saprolegnia parasitica (strain CBS 223.65)</name>
    <dbReference type="NCBI Taxonomy" id="695850"/>
    <lineage>
        <taxon>Eukaryota</taxon>
        <taxon>Sar</taxon>
        <taxon>Stramenopiles</taxon>
        <taxon>Oomycota</taxon>
        <taxon>Saprolegniomycetes</taxon>
        <taxon>Saprolegniales</taxon>
        <taxon>Saprolegniaceae</taxon>
        <taxon>Saprolegnia</taxon>
    </lineage>
</organism>
<keyword evidence="3" id="KW-0378">Hydrolase</keyword>
<dbReference type="Pfam" id="PF05903">
    <property type="entry name" value="Peptidase_C97"/>
    <property type="match status" value="1"/>
</dbReference>
<dbReference type="AlphaFoldDB" id="A0A067BGK8"/>
<proteinExistence type="inferred from homology"/>
<reference evidence="6 7" key="1">
    <citation type="journal article" date="2013" name="PLoS Genet.">
        <title>Distinctive expansion of potential virulence genes in the genome of the oomycete fish pathogen Saprolegnia parasitica.</title>
        <authorList>
            <person name="Jiang R.H."/>
            <person name="de Bruijn I."/>
            <person name="Haas B.J."/>
            <person name="Belmonte R."/>
            <person name="Lobach L."/>
            <person name="Christie J."/>
            <person name="van den Ackerveken G."/>
            <person name="Bottin A."/>
            <person name="Bulone V."/>
            <person name="Diaz-Moreno S.M."/>
            <person name="Dumas B."/>
            <person name="Fan L."/>
            <person name="Gaulin E."/>
            <person name="Govers F."/>
            <person name="Grenville-Briggs L.J."/>
            <person name="Horner N.R."/>
            <person name="Levin J.Z."/>
            <person name="Mammella M."/>
            <person name="Meijer H.J."/>
            <person name="Morris P."/>
            <person name="Nusbaum C."/>
            <person name="Oome S."/>
            <person name="Phillips A.J."/>
            <person name="van Rooyen D."/>
            <person name="Rzeszutek E."/>
            <person name="Saraiva M."/>
            <person name="Secombes C.J."/>
            <person name="Seidl M.F."/>
            <person name="Snel B."/>
            <person name="Stassen J.H."/>
            <person name="Sykes S."/>
            <person name="Tripathy S."/>
            <person name="van den Berg H."/>
            <person name="Vega-Arreguin J.C."/>
            <person name="Wawra S."/>
            <person name="Young S.K."/>
            <person name="Zeng Q."/>
            <person name="Dieguez-Uribeondo J."/>
            <person name="Russ C."/>
            <person name="Tyler B.M."/>
            <person name="van West P."/>
        </authorList>
    </citation>
    <scope>NUCLEOTIDE SEQUENCE [LARGE SCALE GENOMIC DNA]</scope>
    <source>
        <strain evidence="6 7">CBS 223.65</strain>
    </source>
</reference>
<keyword evidence="7" id="KW-1185">Reference proteome</keyword>
<evidence type="ECO:0000256" key="2">
    <source>
        <dbReference type="ARBA" id="ARBA00022670"/>
    </source>
</evidence>
<evidence type="ECO:0000256" key="4">
    <source>
        <dbReference type="SAM" id="MobiDB-lite"/>
    </source>
</evidence>